<dbReference type="PANTHER" id="PTHR42800:SF1">
    <property type="entry name" value="EXOINULINASE INUD (AFU_ORTHOLOGUE AFUA_5G00480)"/>
    <property type="match status" value="1"/>
</dbReference>
<dbReference type="Gene3D" id="2.115.10.20">
    <property type="entry name" value="Glycosyl hydrolase domain, family 43"/>
    <property type="match status" value="2"/>
</dbReference>
<evidence type="ECO:0000256" key="6">
    <source>
        <dbReference type="SAM" id="SignalP"/>
    </source>
</evidence>
<feature type="domain" description="Glycosyl hydrolase family 32 N-terminal" evidence="7">
    <location>
        <begin position="24"/>
        <end position="84"/>
    </location>
</feature>
<dbReference type="Proteomes" id="UP001610446">
    <property type="component" value="Unassembled WGS sequence"/>
</dbReference>
<dbReference type="InterPro" id="IPR013148">
    <property type="entry name" value="Glyco_hydro_32_N"/>
</dbReference>
<dbReference type="SUPFAM" id="SSF75005">
    <property type="entry name" value="Arabinanase/levansucrase/invertase"/>
    <property type="match status" value="1"/>
</dbReference>
<dbReference type="GO" id="GO:0016787">
    <property type="term" value="F:hydrolase activity"/>
    <property type="evidence" value="ECO:0007669"/>
    <property type="project" value="UniProtKB-KW"/>
</dbReference>
<sequence>MLLSLVYLFLPQALAEDFRPTYQFVPEQNWMNESKGLIKIGSAWHLFYQHNPTANVWGNLSWGHATSSDLIHWTHEPFTIPSNNGIESTWTKYAGIPIILAAQEAPYNDTRGLKTRDPRTWVSNLASSNFQGLPYSITGCEEASPASENRVLVLIGSFDRTTYTANSLHALTLWLDHGRDFDGAKTWENVPAANRRRILAAISNSYRLLLFPRQRFLQQPVTELMGVTGLPLALIQNQTLAPGQTLLTSVRGTALDIHLAFSVNADAILSLAIRVANLERTTMNRTASGDTRHNPAAGGVHNTPLRPQGSGVLRIQILVGTYSVEISGGQGEVVISDLIFPTETSNGVSLTATGGAVNLQTLGRL</sequence>
<evidence type="ECO:0000256" key="5">
    <source>
        <dbReference type="RuleBase" id="RU362110"/>
    </source>
</evidence>
<dbReference type="PANTHER" id="PTHR42800">
    <property type="entry name" value="EXOINULINASE INUD (AFU_ORTHOLOGUE AFUA_5G00480)"/>
    <property type="match status" value="1"/>
</dbReference>
<evidence type="ECO:0000256" key="1">
    <source>
        <dbReference type="ARBA" id="ARBA00009902"/>
    </source>
</evidence>
<dbReference type="Pfam" id="PF00251">
    <property type="entry name" value="Glyco_hydro_32N"/>
    <property type="match status" value="1"/>
</dbReference>
<reference evidence="9 10" key="1">
    <citation type="submission" date="2024-07" db="EMBL/GenBank/DDBJ databases">
        <title>Section-level genome sequencing and comparative genomics of Aspergillus sections Usti and Cavernicolus.</title>
        <authorList>
            <consortium name="Lawrence Berkeley National Laboratory"/>
            <person name="Nybo J.L."/>
            <person name="Vesth T.C."/>
            <person name="Theobald S."/>
            <person name="Frisvad J.C."/>
            <person name="Larsen T.O."/>
            <person name="Kjaerboelling I."/>
            <person name="Rothschild-Mancinelli K."/>
            <person name="Lyhne E.K."/>
            <person name="Kogle M.E."/>
            <person name="Barry K."/>
            <person name="Clum A."/>
            <person name="Na H."/>
            <person name="Ledsgaard L."/>
            <person name="Lin J."/>
            <person name="Lipzen A."/>
            <person name="Kuo A."/>
            <person name="Riley R."/>
            <person name="Mondo S."/>
            <person name="Labutti K."/>
            <person name="Haridas S."/>
            <person name="Pangalinan J."/>
            <person name="Salamov A.A."/>
            <person name="Simmons B.A."/>
            <person name="Magnuson J.K."/>
            <person name="Chen J."/>
            <person name="Drula E."/>
            <person name="Henrissat B."/>
            <person name="Wiebenga A."/>
            <person name="Lubbers R.J."/>
            <person name="Gomes A.C."/>
            <person name="Makela M.R."/>
            <person name="Stajich J."/>
            <person name="Grigoriev I.V."/>
            <person name="Mortensen U.H."/>
            <person name="De Vries R.P."/>
            <person name="Baker S.E."/>
            <person name="Andersen M.R."/>
        </authorList>
    </citation>
    <scope>NUCLEOTIDE SEQUENCE [LARGE SCALE GENOMIC DNA]</scope>
    <source>
        <strain evidence="9 10">CBS 123904</strain>
    </source>
</reference>
<dbReference type="SMART" id="SM00640">
    <property type="entry name" value="Glyco_32"/>
    <property type="match status" value="1"/>
</dbReference>
<feature type="signal peptide" evidence="6">
    <location>
        <begin position="1"/>
        <end position="15"/>
    </location>
</feature>
<proteinExistence type="inferred from homology"/>
<organism evidence="9 10">
    <name type="scientific">Aspergillus pseudoustus</name>
    <dbReference type="NCBI Taxonomy" id="1810923"/>
    <lineage>
        <taxon>Eukaryota</taxon>
        <taxon>Fungi</taxon>
        <taxon>Dikarya</taxon>
        <taxon>Ascomycota</taxon>
        <taxon>Pezizomycotina</taxon>
        <taxon>Eurotiomycetes</taxon>
        <taxon>Eurotiomycetidae</taxon>
        <taxon>Eurotiales</taxon>
        <taxon>Aspergillaceae</taxon>
        <taxon>Aspergillus</taxon>
        <taxon>Aspergillus subgen. Nidulantes</taxon>
    </lineage>
</organism>
<dbReference type="EMBL" id="JBFXLU010000026">
    <property type="protein sequence ID" value="KAL2852114.1"/>
    <property type="molecule type" value="Genomic_DNA"/>
</dbReference>
<evidence type="ECO:0000313" key="9">
    <source>
        <dbReference type="EMBL" id="KAL2852114.1"/>
    </source>
</evidence>
<comment type="similarity">
    <text evidence="1 5">Belongs to the glycosyl hydrolase 32 family.</text>
</comment>
<accession>A0ABR4KIK2</accession>
<dbReference type="InterPro" id="IPR023296">
    <property type="entry name" value="Glyco_hydro_beta-prop_sf"/>
</dbReference>
<evidence type="ECO:0000259" key="8">
    <source>
        <dbReference type="Pfam" id="PF08244"/>
    </source>
</evidence>
<dbReference type="Pfam" id="PF08244">
    <property type="entry name" value="Glyco_hydro_32C"/>
    <property type="match status" value="1"/>
</dbReference>
<dbReference type="SUPFAM" id="SSF49899">
    <property type="entry name" value="Concanavalin A-like lectins/glucanases"/>
    <property type="match status" value="1"/>
</dbReference>
<keyword evidence="2 6" id="KW-0732">Signal</keyword>
<dbReference type="InterPro" id="IPR001362">
    <property type="entry name" value="Glyco_hydro_32"/>
</dbReference>
<evidence type="ECO:0000256" key="4">
    <source>
        <dbReference type="ARBA" id="ARBA00023295"/>
    </source>
</evidence>
<name>A0ABR4KIK2_9EURO</name>
<keyword evidence="10" id="KW-1185">Reference proteome</keyword>
<dbReference type="Gene3D" id="2.60.120.560">
    <property type="entry name" value="Exo-inulinase, domain 1"/>
    <property type="match status" value="1"/>
</dbReference>
<dbReference type="InterPro" id="IPR013189">
    <property type="entry name" value="Glyco_hydro_32_C"/>
</dbReference>
<keyword evidence="4 5" id="KW-0326">Glycosidase</keyword>
<keyword evidence="3 5" id="KW-0378">Hydrolase</keyword>
<protein>
    <submittedName>
        <fullName evidence="9">Glycosyl hydrolase</fullName>
    </submittedName>
</protein>
<gene>
    <name evidence="9" type="ORF">BJY01DRAFT_260182</name>
</gene>
<feature type="chain" id="PRO_5045791886" evidence="6">
    <location>
        <begin position="16"/>
        <end position="365"/>
    </location>
</feature>
<comment type="caution">
    <text evidence="9">The sequence shown here is derived from an EMBL/GenBank/DDBJ whole genome shotgun (WGS) entry which is preliminary data.</text>
</comment>
<evidence type="ECO:0000313" key="10">
    <source>
        <dbReference type="Proteomes" id="UP001610446"/>
    </source>
</evidence>
<evidence type="ECO:0000256" key="3">
    <source>
        <dbReference type="ARBA" id="ARBA00022801"/>
    </source>
</evidence>
<evidence type="ECO:0000256" key="2">
    <source>
        <dbReference type="ARBA" id="ARBA00022729"/>
    </source>
</evidence>
<feature type="domain" description="Glycosyl hydrolase family 32 C-terminal" evidence="8">
    <location>
        <begin position="243"/>
        <end position="361"/>
    </location>
</feature>
<evidence type="ECO:0000259" key="7">
    <source>
        <dbReference type="Pfam" id="PF00251"/>
    </source>
</evidence>
<dbReference type="InterPro" id="IPR013320">
    <property type="entry name" value="ConA-like_dom_sf"/>
</dbReference>